<dbReference type="InterPro" id="IPR011033">
    <property type="entry name" value="PRC_barrel-like_sf"/>
</dbReference>
<dbReference type="Pfam" id="PF05239">
    <property type="entry name" value="PRC"/>
    <property type="match status" value="1"/>
</dbReference>
<gene>
    <name evidence="4" type="ORF">SAMN05216203_0162</name>
</gene>
<dbReference type="SUPFAM" id="SSF50346">
    <property type="entry name" value="PRC-barrel domain"/>
    <property type="match status" value="1"/>
</dbReference>
<evidence type="ECO:0000313" key="5">
    <source>
        <dbReference type="Proteomes" id="UP000198644"/>
    </source>
</evidence>
<dbReference type="OrthoDB" id="6366681at2"/>
<feature type="chain" id="PRO_5011607526" evidence="2">
    <location>
        <begin position="27"/>
        <end position="170"/>
    </location>
</feature>
<feature type="compositionally biased region" description="Basic and acidic residues" evidence="1">
    <location>
        <begin position="29"/>
        <end position="39"/>
    </location>
</feature>
<dbReference type="AlphaFoldDB" id="A0A1I6GJ86"/>
<feature type="signal peptide" evidence="2">
    <location>
        <begin position="1"/>
        <end position="26"/>
    </location>
</feature>
<evidence type="ECO:0000259" key="3">
    <source>
        <dbReference type="Pfam" id="PF05239"/>
    </source>
</evidence>
<feature type="region of interest" description="Disordered" evidence="1">
    <location>
        <begin position="28"/>
        <end position="85"/>
    </location>
</feature>
<reference evidence="4 5" key="1">
    <citation type="submission" date="2016-10" db="EMBL/GenBank/DDBJ databases">
        <authorList>
            <person name="de Groot N.N."/>
        </authorList>
    </citation>
    <scope>NUCLEOTIDE SEQUENCE [LARGE SCALE GENOMIC DNA]</scope>
    <source>
        <strain evidence="4 5">CGMCC 1.9167</strain>
    </source>
</reference>
<sequence>MRTLHSVAFYALVAPIMTLGAGSVLAEQSADKTKDKEMHQQSSQSDQGTMQSQDRMAQGDNKMQDKSSLPSQRYMQSAPAEGMQASELIGAEVNTTGDEEVGSVSDLIIDKNGQVVALVVGVGGFLGMGEKDVAIGWDHLTKSGTADEQELRINLTREELQSAPEYETQK</sequence>
<dbReference type="PANTHER" id="PTHR36505">
    <property type="entry name" value="BLR1072 PROTEIN"/>
    <property type="match status" value="1"/>
</dbReference>
<dbReference type="RefSeq" id="WP_092008422.1">
    <property type="nucleotide sequence ID" value="NZ_FOYW01000001.1"/>
</dbReference>
<dbReference type="EMBL" id="FOYW01000001">
    <property type="protein sequence ID" value="SFR42230.1"/>
    <property type="molecule type" value="Genomic_DNA"/>
</dbReference>
<dbReference type="PANTHER" id="PTHR36505:SF1">
    <property type="entry name" value="BLR1072 PROTEIN"/>
    <property type="match status" value="1"/>
</dbReference>
<dbReference type="Gene3D" id="2.30.30.240">
    <property type="entry name" value="PRC-barrel domain"/>
    <property type="match status" value="1"/>
</dbReference>
<organism evidence="4 5">
    <name type="scientific">Marinobacter daqiaonensis</name>
    <dbReference type="NCBI Taxonomy" id="650891"/>
    <lineage>
        <taxon>Bacteria</taxon>
        <taxon>Pseudomonadati</taxon>
        <taxon>Pseudomonadota</taxon>
        <taxon>Gammaproteobacteria</taxon>
        <taxon>Pseudomonadales</taxon>
        <taxon>Marinobacteraceae</taxon>
        <taxon>Marinobacter</taxon>
    </lineage>
</organism>
<dbReference type="InterPro" id="IPR027275">
    <property type="entry name" value="PRC-brl_dom"/>
</dbReference>
<evidence type="ECO:0000256" key="2">
    <source>
        <dbReference type="SAM" id="SignalP"/>
    </source>
</evidence>
<name>A0A1I6GJ86_9GAMM</name>
<evidence type="ECO:0000256" key="1">
    <source>
        <dbReference type="SAM" id="MobiDB-lite"/>
    </source>
</evidence>
<feature type="compositionally biased region" description="Polar residues" evidence="1">
    <location>
        <begin position="66"/>
        <end position="75"/>
    </location>
</feature>
<proteinExistence type="predicted"/>
<keyword evidence="5" id="KW-1185">Reference proteome</keyword>
<feature type="domain" description="PRC-barrel" evidence="3">
    <location>
        <begin position="82"/>
        <end position="145"/>
    </location>
</feature>
<keyword evidence="2" id="KW-0732">Signal</keyword>
<accession>A0A1I6GJ86</accession>
<protein>
    <submittedName>
        <fullName evidence="4">Sporulation protein YlmC, PRC-barrel domain family</fullName>
    </submittedName>
</protein>
<dbReference type="Proteomes" id="UP000198644">
    <property type="component" value="Unassembled WGS sequence"/>
</dbReference>
<evidence type="ECO:0000313" key="4">
    <source>
        <dbReference type="EMBL" id="SFR42230.1"/>
    </source>
</evidence>
<feature type="compositionally biased region" description="Polar residues" evidence="1">
    <location>
        <begin position="40"/>
        <end position="55"/>
    </location>
</feature>